<evidence type="ECO:0000313" key="3">
    <source>
        <dbReference type="Proteomes" id="UP000494256"/>
    </source>
</evidence>
<proteinExistence type="predicted"/>
<keyword evidence="1" id="KW-1133">Transmembrane helix</keyword>
<keyword evidence="1" id="KW-0812">Transmembrane</keyword>
<evidence type="ECO:0000313" key="2">
    <source>
        <dbReference type="EMBL" id="CAB3242792.1"/>
    </source>
</evidence>
<keyword evidence="1" id="KW-0472">Membrane</keyword>
<evidence type="ECO:0000256" key="1">
    <source>
        <dbReference type="SAM" id="Phobius"/>
    </source>
</evidence>
<dbReference type="Proteomes" id="UP000494256">
    <property type="component" value="Unassembled WGS sequence"/>
</dbReference>
<comment type="caution">
    <text evidence="2">The sequence shown here is derived from an EMBL/GenBank/DDBJ whole genome shotgun (WGS) entry which is preliminary data.</text>
</comment>
<sequence>MSAGKLLHSIPIGRVRCPQISTINLIKCLGEVPRTGKVRARGAVGAAVRGPACGQKCRGQANLFAPAFGPLVLIKCGAAQRRRRTTPSGRRLRIQKKHRQRRRSGRTPTVVCYLQVVHDVVMCGSILFFLIA</sequence>
<accession>A0A8S1ADV8</accession>
<name>A0A8S1ADV8_ARCPL</name>
<feature type="transmembrane region" description="Helical" evidence="1">
    <location>
        <begin position="110"/>
        <end position="131"/>
    </location>
</feature>
<organism evidence="2 3">
    <name type="scientific">Arctia plantaginis</name>
    <name type="common">Wood tiger moth</name>
    <name type="synonym">Phalaena plantaginis</name>
    <dbReference type="NCBI Taxonomy" id="874455"/>
    <lineage>
        <taxon>Eukaryota</taxon>
        <taxon>Metazoa</taxon>
        <taxon>Ecdysozoa</taxon>
        <taxon>Arthropoda</taxon>
        <taxon>Hexapoda</taxon>
        <taxon>Insecta</taxon>
        <taxon>Pterygota</taxon>
        <taxon>Neoptera</taxon>
        <taxon>Endopterygota</taxon>
        <taxon>Lepidoptera</taxon>
        <taxon>Glossata</taxon>
        <taxon>Ditrysia</taxon>
        <taxon>Noctuoidea</taxon>
        <taxon>Erebidae</taxon>
        <taxon>Arctiinae</taxon>
        <taxon>Arctia</taxon>
    </lineage>
</organism>
<dbReference type="EMBL" id="CADEBD010000314">
    <property type="protein sequence ID" value="CAB3242792.1"/>
    <property type="molecule type" value="Genomic_DNA"/>
</dbReference>
<dbReference type="AlphaFoldDB" id="A0A8S1ADV8"/>
<gene>
    <name evidence="2" type="ORF">APLA_LOCUS10079</name>
</gene>
<dbReference type="OrthoDB" id="6427221at2759"/>
<protein>
    <submittedName>
        <fullName evidence="2">Uncharacterized protein</fullName>
    </submittedName>
</protein>
<reference evidence="2 3" key="1">
    <citation type="submission" date="2020-04" db="EMBL/GenBank/DDBJ databases">
        <authorList>
            <person name="Wallbank WR R."/>
            <person name="Pardo Diaz C."/>
            <person name="Kozak K."/>
            <person name="Martin S."/>
            <person name="Jiggins C."/>
            <person name="Moest M."/>
            <person name="Warren A I."/>
            <person name="Byers J.R.P. K."/>
            <person name="Montejo-Kovacevich G."/>
            <person name="Yen C E."/>
        </authorList>
    </citation>
    <scope>NUCLEOTIDE SEQUENCE [LARGE SCALE GENOMIC DNA]</scope>
</reference>